<evidence type="ECO:0000256" key="2">
    <source>
        <dbReference type="SAM" id="SignalP"/>
    </source>
</evidence>
<evidence type="ECO:0000313" key="3">
    <source>
        <dbReference type="EMBL" id="TWU42306.1"/>
    </source>
</evidence>
<dbReference type="AlphaFoldDB" id="A0A5C6E4F0"/>
<feature type="compositionally biased region" description="Basic and acidic residues" evidence="1">
    <location>
        <begin position="75"/>
        <end position="84"/>
    </location>
</feature>
<feature type="region of interest" description="Disordered" evidence="1">
    <location>
        <begin position="48"/>
        <end position="123"/>
    </location>
</feature>
<dbReference type="RefSeq" id="WP_146524394.1">
    <property type="nucleotide sequence ID" value="NZ_SJPV01000001.1"/>
</dbReference>
<dbReference type="OrthoDB" id="285984at2"/>
<keyword evidence="4" id="KW-1185">Reference proteome</keyword>
<dbReference type="EMBL" id="SJPV01000001">
    <property type="protein sequence ID" value="TWU42306.1"/>
    <property type="molecule type" value="Genomic_DNA"/>
</dbReference>
<protein>
    <submittedName>
        <fullName evidence="3">Uncharacterized protein</fullName>
    </submittedName>
</protein>
<accession>A0A5C6E4F0</accession>
<reference evidence="3 4" key="1">
    <citation type="submission" date="2019-02" db="EMBL/GenBank/DDBJ databases">
        <title>Deep-cultivation of Planctomycetes and their phenomic and genomic characterization uncovers novel biology.</title>
        <authorList>
            <person name="Wiegand S."/>
            <person name="Jogler M."/>
            <person name="Boedeker C."/>
            <person name="Pinto D."/>
            <person name="Vollmers J."/>
            <person name="Rivas-Marin E."/>
            <person name="Kohn T."/>
            <person name="Peeters S.H."/>
            <person name="Heuer A."/>
            <person name="Rast P."/>
            <person name="Oberbeckmann S."/>
            <person name="Bunk B."/>
            <person name="Jeske O."/>
            <person name="Meyerdierks A."/>
            <person name="Storesund J.E."/>
            <person name="Kallscheuer N."/>
            <person name="Luecker S."/>
            <person name="Lage O.M."/>
            <person name="Pohl T."/>
            <person name="Merkel B.J."/>
            <person name="Hornburger P."/>
            <person name="Mueller R.-W."/>
            <person name="Bruemmer F."/>
            <person name="Labrenz M."/>
            <person name="Spormann A.M."/>
            <person name="Op Den Camp H."/>
            <person name="Overmann J."/>
            <person name="Amann R."/>
            <person name="Jetten M.S.M."/>
            <person name="Mascher T."/>
            <person name="Medema M.H."/>
            <person name="Devos D.P."/>
            <person name="Kaster A.-K."/>
            <person name="Ovreas L."/>
            <person name="Rohde M."/>
            <person name="Galperin M.Y."/>
            <person name="Jogler C."/>
        </authorList>
    </citation>
    <scope>NUCLEOTIDE SEQUENCE [LARGE SCALE GENOMIC DNA]</scope>
    <source>
        <strain evidence="3 4">Poly41</strain>
    </source>
</reference>
<proteinExistence type="predicted"/>
<evidence type="ECO:0000256" key="1">
    <source>
        <dbReference type="SAM" id="MobiDB-lite"/>
    </source>
</evidence>
<name>A0A5C6E4F0_9BACT</name>
<dbReference type="Proteomes" id="UP000319143">
    <property type="component" value="Unassembled WGS sequence"/>
</dbReference>
<feature type="signal peptide" evidence="2">
    <location>
        <begin position="1"/>
        <end position="22"/>
    </location>
</feature>
<sequence precursor="true">MHKLLSIAFFSLAALVVSSALADGDLDSLLQEITYDEPQLMADVQPVPDQASQLVSESSTFDRGEPAWNTPPDDSQDRFTRVDELQNPNRSAPQPISDPPAQQFVNAPANVPGYAPNPPIPNGQAYGNRNPVAAMPVPQAYGAGCGCGACQSARACDGPSCGCGSCAQRGCGHPQEEYVMIPHRTPNLPSSSILQYFRSDACYTGLWDGYAQERAKQCAKHHKHIHGMCDCAARSAAHKPLDCSLLRASPGSAPCACRDPGCDSCRY</sequence>
<keyword evidence="2" id="KW-0732">Signal</keyword>
<organism evidence="3 4">
    <name type="scientific">Novipirellula artificiosorum</name>
    <dbReference type="NCBI Taxonomy" id="2528016"/>
    <lineage>
        <taxon>Bacteria</taxon>
        <taxon>Pseudomonadati</taxon>
        <taxon>Planctomycetota</taxon>
        <taxon>Planctomycetia</taxon>
        <taxon>Pirellulales</taxon>
        <taxon>Pirellulaceae</taxon>
        <taxon>Novipirellula</taxon>
    </lineage>
</organism>
<gene>
    <name evidence="3" type="ORF">Poly41_06020</name>
</gene>
<feature type="chain" id="PRO_5023010923" evidence="2">
    <location>
        <begin position="23"/>
        <end position="267"/>
    </location>
</feature>
<evidence type="ECO:0000313" key="4">
    <source>
        <dbReference type="Proteomes" id="UP000319143"/>
    </source>
</evidence>
<comment type="caution">
    <text evidence="3">The sequence shown here is derived from an EMBL/GenBank/DDBJ whole genome shotgun (WGS) entry which is preliminary data.</text>
</comment>
<feature type="compositionally biased region" description="Polar residues" evidence="1">
    <location>
        <begin position="50"/>
        <end position="59"/>
    </location>
</feature>